<gene>
    <name evidence="3" type="ORF">O1G21_03125</name>
</gene>
<dbReference type="RefSeq" id="WP_270140517.1">
    <property type="nucleotide sequence ID" value="NZ_CP115450.1"/>
</dbReference>
<sequence length="232" mass="23017">MTNRRFAAALATMVSALLLSGCAAGHQRTYTASGDPGQGPIVIGADNSAESRVVAALYEQLLTAAGEKTQMANSSYGTPADTAKAVTAGTLTLAPAYESALLHTFPGGQTLPGNMTATLSMALPPGIDALPPAAVQRGVVLAVSRATAQRYDLHGTADLAKVQGGGALGGAAAQDPDAPSAVVLTEAHGVTISPSSTVGVLVLRGTDPVVTGEGLTVLADPAASSPRSTSFP</sequence>
<evidence type="ECO:0000256" key="1">
    <source>
        <dbReference type="SAM" id="SignalP"/>
    </source>
</evidence>
<keyword evidence="1" id="KW-0732">Signal</keyword>
<feature type="signal peptide" evidence="1">
    <location>
        <begin position="1"/>
        <end position="23"/>
    </location>
</feature>
<reference evidence="4" key="1">
    <citation type="submission" date="2022-12" db="EMBL/GenBank/DDBJ databases">
        <authorList>
            <person name="Mo P."/>
        </authorList>
    </citation>
    <scope>NUCLEOTIDE SEQUENCE [LARGE SCALE GENOMIC DNA]</scope>
    <source>
        <strain evidence="4">HUAS 3-15</strain>
    </source>
</reference>
<dbReference type="EMBL" id="CP115450">
    <property type="protein sequence ID" value="WBP84938.1"/>
    <property type="molecule type" value="Genomic_DNA"/>
</dbReference>
<dbReference type="SUPFAM" id="SSF53850">
    <property type="entry name" value="Periplasmic binding protein-like II"/>
    <property type="match status" value="1"/>
</dbReference>
<proteinExistence type="predicted"/>
<evidence type="ECO:0000313" key="3">
    <source>
        <dbReference type="EMBL" id="WBP84938.1"/>
    </source>
</evidence>
<dbReference type="PROSITE" id="PS51257">
    <property type="entry name" value="PROKAR_LIPOPROTEIN"/>
    <property type="match status" value="1"/>
</dbReference>
<organism evidence="3 4">
    <name type="scientific">Kitasatospora cathayae</name>
    <dbReference type="NCBI Taxonomy" id="3004092"/>
    <lineage>
        <taxon>Bacteria</taxon>
        <taxon>Bacillati</taxon>
        <taxon>Actinomycetota</taxon>
        <taxon>Actinomycetes</taxon>
        <taxon>Kitasatosporales</taxon>
        <taxon>Streptomycetaceae</taxon>
        <taxon>Kitasatospora</taxon>
    </lineage>
</organism>
<evidence type="ECO:0000259" key="2">
    <source>
        <dbReference type="Pfam" id="PF04069"/>
    </source>
</evidence>
<evidence type="ECO:0000313" key="4">
    <source>
        <dbReference type="Proteomes" id="UP001212821"/>
    </source>
</evidence>
<dbReference type="InterPro" id="IPR007210">
    <property type="entry name" value="ABC_Gly_betaine_transp_sub-bd"/>
</dbReference>
<dbReference type="Gene3D" id="3.40.190.10">
    <property type="entry name" value="Periplasmic binding protein-like II"/>
    <property type="match status" value="1"/>
</dbReference>
<dbReference type="Proteomes" id="UP001212821">
    <property type="component" value="Chromosome"/>
</dbReference>
<feature type="chain" id="PRO_5047470138" evidence="1">
    <location>
        <begin position="24"/>
        <end position="232"/>
    </location>
</feature>
<keyword evidence="4" id="KW-1185">Reference proteome</keyword>
<dbReference type="Pfam" id="PF04069">
    <property type="entry name" value="OpuAC"/>
    <property type="match status" value="1"/>
</dbReference>
<feature type="domain" description="ABC-type glycine betaine transport system substrate-binding" evidence="2">
    <location>
        <begin position="40"/>
        <end position="174"/>
    </location>
</feature>
<accession>A0ABY7PWX0</accession>
<protein>
    <submittedName>
        <fullName evidence="3">ABC transporter substrate-binding protein</fullName>
    </submittedName>
</protein>
<name>A0ABY7PWX0_9ACTN</name>